<dbReference type="InterPro" id="IPR015919">
    <property type="entry name" value="Cadherin-like_sf"/>
</dbReference>
<dbReference type="Pfam" id="PF05345">
    <property type="entry name" value="He_PIG"/>
    <property type="match status" value="2"/>
</dbReference>
<sequence>MASFSIYRQIFLTITLALAYGTAFITADVSISHPISSQLPPIAYAGKPYTFSLARDTFSFSVPADAKAPSSPPSIAYNVEDLPSWLKFDAASLTFTGTPPDQDAGKTVQIPVEGSLTSSTGGSSGNTSATEDFDLPIINEPAPVVNIPIVKQLSSASSLGPSKMLAADTIHLPLGWSFSIGLQGDTFTIPTGQRVYWSANLADGSALPTWLTFSADSYDFYGVAPNNVGPQGEEYDVVITGSNRAGYGGTTQTFKLVIGSNALGLMSQTLPAANASVGTYFQYQIPIDGLKSQGRKLTDSDSLTVNSTVSSDLSWLTFEQSNRTFYGIPPYDPYGNASSVTNVQIPVTFSGTNSTDLTVNQTISIQPSLFTALQLPNVFIGQSSTVNIDLSQYLRNTTSARKRGSSKRFVRAVLAAQPNFATPNVSVSYNPENTSSWLHYDASTLTLNGQVPKGWTDRSQITLEAPENGNAMSKASFYLAFQGDNAMGAPTNGKGGNGGNGNGSGGSGLSKTAKVAIGASLGAIGAVAALIALFACCRRRYDNDIDQSRQENFSRAPEDDEGTLTDAPKTKKWKKAIVIGRAGVGEMGTPSTAVPSPMPGFDEKMHEKNVSPNQGDLHSVVVVSPNGRRRNAMEEAEAPMQSRLITNLFGGHGKEDGRSKKRGSKMSQANSNGTGLGLSMGDSGEIDPFAAGPEHGRIRHQRSRQSVNSQRSSWESDLFYEDAPSQQHGSSEQHDGHEGLTMPSSEMDDMPRRRGKPTTRSGTGLNVRHRNTHINESPAFSAPDAFVAESIPGTNSSRSNLDGVGMAAMDSNFSMEGEYLDSQTGQTPGRLGESDARILKARVMQVQRHSPVLHQGSNNPFATPSVGRQGNNYSSARPYHVDGGEAFDDAEDDDEWPASEGHAVPVSRQYKQGKQNNRNSVMSAMTDASQLAGVRAHYANEAAMEAEMDGASISAFDPRETVKPVMARPQTPPQQQNATRSAQKIKIIPTTPKTPKRAPGSSGSASGKYLPCPPVEAVIGHLLRFRMYPNTPPPLAGAPGSPGKRSGRTVRYELTMLDDRPHLAKYKNQWPVMMSDWLSIDTSTFEVEGVVPRIAELEQLGDCEIGLISTTRISGNPNSPERNNNTPQNKRSSVSSYESGGRTSISNDEERTVVARARLVFQNAAPRIFVPKHGHAF</sequence>
<feature type="region of interest" description="Disordered" evidence="1">
    <location>
        <begin position="648"/>
        <end position="766"/>
    </location>
</feature>
<feature type="compositionally biased region" description="Polar residues" evidence="1">
    <location>
        <begin position="855"/>
        <end position="875"/>
    </location>
</feature>
<name>A0A316VLC4_9BASI</name>
<proteinExistence type="predicted"/>
<dbReference type="OrthoDB" id="414243at2759"/>
<dbReference type="InterPro" id="IPR013783">
    <property type="entry name" value="Ig-like_fold"/>
</dbReference>
<dbReference type="EMBL" id="KZ819602">
    <property type="protein sequence ID" value="PWN38356.1"/>
    <property type="molecule type" value="Genomic_DNA"/>
</dbReference>
<keyword evidence="4" id="KW-1185">Reference proteome</keyword>
<feature type="region of interest" description="Disordered" evidence="1">
    <location>
        <begin position="853"/>
        <end position="918"/>
    </location>
</feature>
<feature type="region of interest" description="Disordered" evidence="1">
    <location>
        <begin position="1110"/>
        <end position="1149"/>
    </location>
</feature>
<feature type="domain" description="Dystroglycan-type cadherin-like" evidence="2">
    <location>
        <begin position="30"/>
        <end position="144"/>
    </location>
</feature>
<feature type="domain" description="Dystroglycan-type cadherin-like" evidence="2">
    <location>
        <begin position="267"/>
        <end position="372"/>
    </location>
</feature>
<dbReference type="GO" id="GO:0016020">
    <property type="term" value="C:membrane"/>
    <property type="evidence" value="ECO:0007669"/>
    <property type="project" value="InterPro"/>
</dbReference>
<evidence type="ECO:0000256" key="1">
    <source>
        <dbReference type="SAM" id="MobiDB-lite"/>
    </source>
</evidence>
<reference evidence="3 4" key="1">
    <citation type="journal article" date="2018" name="Mol. Biol. Evol.">
        <title>Broad Genomic Sampling Reveals a Smut Pathogenic Ancestry of the Fungal Clade Ustilaginomycotina.</title>
        <authorList>
            <person name="Kijpornyongpan T."/>
            <person name="Mondo S.J."/>
            <person name="Barry K."/>
            <person name="Sandor L."/>
            <person name="Lee J."/>
            <person name="Lipzen A."/>
            <person name="Pangilinan J."/>
            <person name="LaButti K."/>
            <person name="Hainaut M."/>
            <person name="Henrissat B."/>
            <person name="Grigoriev I.V."/>
            <person name="Spatafora J.W."/>
            <person name="Aime M.C."/>
        </authorList>
    </citation>
    <scope>NUCLEOTIDE SEQUENCE [LARGE SCALE GENOMIC DNA]</scope>
    <source>
        <strain evidence="3 4">MCA 3882</strain>
    </source>
</reference>
<feature type="compositionally biased region" description="Low complexity" evidence="1">
    <location>
        <begin position="984"/>
        <end position="993"/>
    </location>
</feature>
<dbReference type="InterPro" id="IPR006644">
    <property type="entry name" value="Cadg"/>
</dbReference>
<organism evidence="3 4">
    <name type="scientific">Meira miltonrushii</name>
    <dbReference type="NCBI Taxonomy" id="1280837"/>
    <lineage>
        <taxon>Eukaryota</taxon>
        <taxon>Fungi</taxon>
        <taxon>Dikarya</taxon>
        <taxon>Basidiomycota</taxon>
        <taxon>Ustilaginomycotina</taxon>
        <taxon>Exobasidiomycetes</taxon>
        <taxon>Exobasidiales</taxon>
        <taxon>Brachybasidiaceae</taxon>
        <taxon>Meira</taxon>
    </lineage>
</organism>
<feature type="region of interest" description="Disordered" evidence="1">
    <location>
        <begin position="966"/>
        <end position="1007"/>
    </location>
</feature>
<evidence type="ECO:0000313" key="4">
    <source>
        <dbReference type="Proteomes" id="UP000245771"/>
    </source>
</evidence>
<feature type="region of interest" description="Disordered" evidence="1">
    <location>
        <begin position="549"/>
        <end position="568"/>
    </location>
</feature>
<dbReference type="SUPFAM" id="SSF49313">
    <property type="entry name" value="Cadherin-like"/>
    <property type="match status" value="4"/>
</dbReference>
<accession>A0A316VLC4</accession>
<dbReference type="AlphaFoldDB" id="A0A316VLC4"/>
<dbReference type="Gene3D" id="2.60.40.10">
    <property type="entry name" value="Immunoglobulins"/>
    <property type="match status" value="3"/>
</dbReference>
<dbReference type="SMART" id="SM00736">
    <property type="entry name" value="CADG"/>
    <property type="match status" value="3"/>
</dbReference>
<dbReference type="Proteomes" id="UP000245771">
    <property type="component" value="Unassembled WGS sequence"/>
</dbReference>
<feature type="compositionally biased region" description="Polar residues" evidence="1">
    <location>
        <begin position="973"/>
        <end position="982"/>
    </location>
</feature>
<gene>
    <name evidence="3" type="ORF">FA14DRAFT_177629</name>
</gene>
<feature type="domain" description="Dystroglycan-type cadherin-like" evidence="2">
    <location>
        <begin position="169"/>
        <end position="265"/>
    </location>
</feature>
<protein>
    <recommendedName>
        <fullName evidence="2">Dystroglycan-type cadherin-like domain-containing protein</fullName>
    </recommendedName>
</protein>
<feature type="compositionally biased region" description="Acidic residues" evidence="1">
    <location>
        <begin position="885"/>
        <end position="897"/>
    </location>
</feature>
<dbReference type="GeneID" id="37022536"/>
<feature type="compositionally biased region" description="Low complexity" evidence="1">
    <location>
        <begin position="704"/>
        <end position="713"/>
    </location>
</feature>
<evidence type="ECO:0000313" key="3">
    <source>
        <dbReference type="EMBL" id="PWN38356.1"/>
    </source>
</evidence>
<dbReference type="GO" id="GO:0005509">
    <property type="term" value="F:calcium ion binding"/>
    <property type="evidence" value="ECO:0007669"/>
    <property type="project" value="InterPro"/>
</dbReference>
<dbReference type="STRING" id="1280837.A0A316VLC4"/>
<dbReference type="RefSeq" id="XP_025358658.1">
    <property type="nucleotide sequence ID" value="XM_025500755.1"/>
</dbReference>
<evidence type="ECO:0000259" key="2">
    <source>
        <dbReference type="SMART" id="SM00736"/>
    </source>
</evidence>
<feature type="compositionally biased region" description="Polar residues" evidence="1">
    <location>
        <begin position="1110"/>
        <end position="1146"/>
    </location>
</feature>
<feature type="compositionally biased region" description="Polar residues" evidence="1">
    <location>
        <begin position="909"/>
        <end position="918"/>
    </location>
</feature>
<dbReference type="InParanoid" id="A0A316VLC4"/>